<dbReference type="AlphaFoldDB" id="K9WRY8"/>
<geneLocation type="plasmid" evidence="1 2">
    <name>pMIC7113.06</name>
</geneLocation>
<dbReference type="HOGENOM" id="CLU_2585775_0_0_3"/>
<keyword evidence="2" id="KW-1185">Reference proteome</keyword>
<proteinExistence type="predicted"/>
<dbReference type="RefSeq" id="WP_015186330.1">
    <property type="nucleotide sequence ID" value="NC_019742.1"/>
</dbReference>
<dbReference type="Proteomes" id="UP000010471">
    <property type="component" value="Plasmid pMIC7113.06"/>
</dbReference>
<evidence type="ECO:0000313" key="2">
    <source>
        <dbReference type="Proteomes" id="UP000010471"/>
    </source>
</evidence>
<dbReference type="EMBL" id="CP003636">
    <property type="protein sequence ID" value="AFZ22322.1"/>
    <property type="molecule type" value="Genomic_DNA"/>
</dbReference>
<sequence>MSRVNVPTSTLHKAIAALAEYLENEFSSELFSFMDGGTTLDLCSIALSQCRQDPHWQALAQTYESLGGSISCPDDNEWEVA</sequence>
<keyword evidence="1" id="KW-0614">Plasmid</keyword>
<dbReference type="KEGG" id="mic:Mic7113_6761"/>
<accession>K9WRY8</accession>
<reference evidence="1 2" key="1">
    <citation type="submission" date="2012-06" db="EMBL/GenBank/DDBJ databases">
        <title>Finished plasmid 6 of genome of Microcoleus sp. PCC 7113.</title>
        <authorList>
            <consortium name="US DOE Joint Genome Institute"/>
            <person name="Gugger M."/>
            <person name="Coursin T."/>
            <person name="Rippka R."/>
            <person name="Tandeau De Marsac N."/>
            <person name="Huntemann M."/>
            <person name="Wei C.-L."/>
            <person name="Han J."/>
            <person name="Detter J.C."/>
            <person name="Han C."/>
            <person name="Tapia R."/>
            <person name="Chen A."/>
            <person name="Kyrpides N."/>
            <person name="Mavromatis K."/>
            <person name="Markowitz V."/>
            <person name="Szeto E."/>
            <person name="Ivanova N."/>
            <person name="Pagani I."/>
            <person name="Pati A."/>
            <person name="Goodwin L."/>
            <person name="Nordberg H.P."/>
            <person name="Cantor M.N."/>
            <person name="Hua S.X."/>
            <person name="Woyke T."/>
            <person name="Kerfeld C.A."/>
        </authorList>
    </citation>
    <scope>NUCLEOTIDE SEQUENCE [LARGE SCALE GENOMIC DNA]</scope>
    <source>
        <strain evidence="1 2">PCC 7113</strain>
        <plasmid evidence="1 2">pMIC7113.06</plasmid>
    </source>
</reference>
<name>K9WRY8_9CYAN</name>
<protein>
    <submittedName>
        <fullName evidence="1">Uncharacterized protein</fullName>
    </submittedName>
</protein>
<gene>
    <name evidence="1" type="ORF">Mic7113_6761</name>
</gene>
<evidence type="ECO:0000313" key="1">
    <source>
        <dbReference type="EMBL" id="AFZ22322.1"/>
    </source>
</evidence>
<organism evidence="1 2">
    <name type="scientific">Allocoleopsis franciscana PCC 7113</name>
    <dbReference type="NCBI Taxonomy" id="1173027"/>
    <lineage>
        <taxon>Bacteria</taxon>
        <taxon>Bacillati</taxon>
        <taxon>Cyanobacteriota</taxon>
        <taxon>Cyanophyceae</taxon>
        <taxon>Coleofasciculales</taxon>
        <taxon>Coleofasciculaceae</taxon>
        <taxon>Allocoleopsis</taxon>
        <taxon>Allocoleopsis franciscana</taxon>
    </lineage>
</organism>